<organism evidence="1 2">
    <name type="scientific">Pseudonocardia benzenivorans</name>
    <dbReference type="NCBI Taxonomy" id="228005"/>
    <lineage>
        <taxon>Bacteria</taxon>
        <taxon>Bacillati</taxon>
        <taxon>Actinomycetota</taxon>
        <taxon>Actinomycetes</taxon>
        <taxon>Pseudonocardiales</taxon>
        <taxon>Pseudonocardiaceae</taxon>
        <taxon>Pseudonocardia</taxon>
    </lineage>
</organism>
<dbReference type="EMBL" id="JBHTMB010000004">
    <property type="protein sequence ID" value="MFD1231709.1"/>
    <property type="molecule type" value="Genomic_DNA"/>
</dbReference>
<protein>
    <recommendedName>
        <fullName evidence="3">HEPN AbiU2-like domain-containing protein</fullName>
    </recommendedName>
</protein>
<gene>
    <name evidence="1" type="ORF">ACFQ34_00255</name>
</gene>
<keyword evidence="2" id="KW-1185">Reference proteome</keyword>
<evidence type="ECO:0008006" key="3">
    <source>
        <dbReference type="Google" id="ProtNLM"/>
    </source>
</evidence>
<sequence>MKIRPTYMKDRALEQLEVVAVQLDECRRLIEQGTVPHLRIALILADNAAELIMRRQVIMTLEYNHLWTKYPEFLELPPEHEARVGIQNIAGEYVDQKRLKRIDQHFPEKVKLLVERGVVDQGLGAGLNKLHDYRNEAQHDDKVREATLGPAVRIYFDMACALLAGYKPKVLYHRAFIMPGESETDWLTEHYPTVAAIRAANPAWRREDEEAVATYFRASIALDDLDTLRQALEEHLLSRVDEIEKELEWTRGALKLFDGWKPADMLRMAQELEEMDKHDQFRSLEQMRSRANKYRYKLPDLDRWRSEIAGLDELRDRTSLFAEFARIEDDLEPCHEAVMLLMMEVDHMVEEIDNYVRGK</sequence>
<evidence type="ECO:0000313" key="1">
    <source>
        <dbReference type="EMBL" id="MFD1231709.1"/>
    </source>
</evidence>
<dbReference type="RefSeq" id="WP_346090763.1">
    <property type="nucleotide sequence ID" value="NZ_BAABKS010000015.1"/>
</dbReference>
<comment type="caution">
    <text evidence="1">The sequence shown here is derived from an EMBL/GenBank/DDBJ whole genome shotgun (WGS) entry which is preliminary data.</text>
</comment>
<dbReference type="Proteomes" id="UP001597182">
    <property type="component" value="Unassembled WGS sequence"/>
</dbReference>
<evidence type="ECO:0000313" key="2">
    <source>
        <dbReference type="Proteomes" id="UP001597182"/>
    </source>
</evidence>
<proteinExistence type="predicted"/>
<reference evidence="2" key="1">
    <citation type="journal article" date="2019" name="Int. J. Syst. Evol. Microbiol.">
        <title>The Global Catalogue of Microorganisms (GCM) 10K type strain sequencing project: providing services to taxonomists for standard genome sequencing and annotation.</title>
        <authorList>
            <consortium name="The Broad Institute Genomics Platform"/>
            <consortium name="The Broad Institute Genome Sequencing Center for Infectious Disease"/>
            <person name="Wu L."/>
            <person name="Ma J."/>
        </authorList>
    </citation>
    <scope>NUCLEOTIDE SEQUENCE [LARGE SCALE GENOMIC DNA]</scope>
    <source>
        <strain evidence="2">CCUG 49018</strain>
    </source>
</reference>
<name>A0ABW3VCG5_9PSEU</name>
<accession>A0ABW3VCG5</accession>